<dbReference type="InterPro" id="IPR011989">
    <property type="entry name" value="ARM-like"/>
</dbReference>
<dbReference type="OrthoDB" id="207849at2"/>
<organism evidence="2 3">
    <name type="scientific">Polystyrenella longa</name>
    <dbReference type="NCBI Taxonomy" id="2528007"/>
    <lineage>
        <taxon>Bacteria</taxon>
        <taxon>Pseudomonadati</taxon>
        <taxon>Planctomycetota</taxon>
        <taxon>Planctomycetia</taxon>
        <taxon>Planctomycetales</taxon>
        <taxon>Planctomycetaceae</taxon>
        <taxon>Polystyrenella</taxon>
    </lineage>
</organism>
<feature type="region of interest" description="Disordered" evidence="1">
    <location>
        <begin position="537"/>
        <end position="565"/>
    </location>
</feature>
<dbReference type="RefSeq" id="WP_144996131.1">
    <property type="nucleotide sequence ID" value="NZ_CP036281.1"/>
</dbReference>
<dbReference type="KEGG" id="plon:Pla110_26370"/>
<reference evidence="2 3" key="1">
    <citation type="submission" date="2019-02" db="EMBL/GenBank/DDBJ databases">
        <title>Deep-cultivation of Planctomycetes and their phenomic and genomic characterization uncovers novel biology.</title>
        <authorList>
            <person name="Wiegand S."/>
            <person name="Jogler M."/>
            <person name="Boedeker C."/>
            <person name="Pinto D."/>
            <person name="Vollmers J."/>
            <person name="Rivas-Marin E."/>
            <person name="Kohn T."/>
            <person name="Peeters S.H."/>
            <person name="Heuer A."/>
            <person name="Rast P."/>
            <person name="Oberbeckmann S."/>
            <person name="Bunk B."/>
            <person name="Jeske O."/>
            <person name="Meyerdierks A."/>
            <person name="Storesund J.E."/>
            <person name="Kallscheuer N."/>
            <person name="Luecker S."/>
            <person name="Lage O.M."/>
            <person name="Pohl T."/>
            <person name="Merkel B.J."/>
            <person name="Hornburger P."/>
            <person name="Mueller R.-W."/>
            <person name="Bruemmer F."/>
            <person name="Labrenz M."/>
            <person name="Spormann A.M."/>
            <person name="Op den Camp H."/>
            <person name="Overmann J."/>
            <person name="Amann R."/>
            <person name="Jetten M.S.M."/>
            <person name="Mascher T."/>
            <person name="Medema M.H."/>
            <person name="Devos D.P."/>
            <person name="Kaster A.-K."/>
            <person name="Ovreas L."/>
            <person name="Rohde M."/>
            <person name="Galperin M.Y."/>
            <person name="Jogler C."/>
        </authorList>
    </citation>
    <scope>NUCLEOTIDE SEQUENCE [LARGE SCALE GENOMIC DNA]</scope>
    <source>
        <strain evidence="2 3">Pla110</strain>
    </source>
</reference>
<dbReference type="InterPro" id="IPR016024">
    <property type="entry name" value="ARM-type_fold"/>
</dbReference>
<dbReference type="SUPFAM" id="SSF48371">
    <property type="entry name" value="ARM repeat"/>
    <property type="match status" value="1"/>
</dbReference>
<evidence type="ECO:0000256" key="1">
    <source>
        <dbReference type="SAM" id="MobiDB-lite"/>
    </source>
</evidence>
<proteinExistence type="predicted"/>
<dbReference type="Pfam" id="PF13646">
    <property type="entry name" value="HEAT_2"/>
    <property type="match status" value="1"/>
</dbReference>
<accession>A0A518CNV0</accession>
<sequence>MTSHLETTFNLLASRKTTEASDLLTSAVDVPVGEIQALAVRALLKKHQLPSQLLIIRKWPELHSLAQDAVFEEKHSIRETVKHCLERDKGELQSLALEVAVAISDYTQIPNILNRMESSSGEQLARMTEAMRMLTDQFYEALFRQESEGEGPNLNTESLSYQKKNIIQQIAGTVSRLEQHNEPDLILESLLILGSPTQPDIKEIMSSTDLRLMKRVEWILQHSRHHGVMQFIVDSMNIQNPNIRVIDAIRQRDDSEFISHLLGEYPESLNAIQSDNYQQIKSIRWLASPERELPLILPAQHQSVIRLMMGVRLPVDQQVNIQKWLIHNGGPETRLAATEVLTTLDQRSADNLINESLESEDPNVQAWATSQLRSQSGASSFEKLINRIDSDIPEVQIAARNELRSFDLELMLKIFDSTPLRTVRQAGVLLHKLDPDVYRKLNEKIHDPLRSKRIRTAQAAFALGLHRNISQSLIALLGDEDPMVRRTAVEILGDVPKRNVYDILYQMRTDSSPRVRDAILKALQKLQIAFERIKQSQVQTTASPAEKSKTEIAEPALANSGVQET</sequence>
<dbReference type="Proteomes" id="UP000317178">
    <property type="component" value="Chromosome"/>
</dbReference>
<evidence type="ECO:0000313" key="2">
    <source>
        <dbReference type="EMBL" id="QDU80901.1"/>
    </source>
</evidence>
<keyword evidence="3" id="KW-1185">Reference proteome</keyword>
<gene>
    <name evidence="2" type="ORF">Pla110_26370</name>
</gene>
<evidence type="ECO:0000313" key="3">
    <source>
        <dbReference type="Proteomes" id="UP000317178"/>
    </source>
</evidence>
<dbReference type="AlphaFoldDB" id="A0A518CNV0"/>
<dbReference type="EMBL" id="CP036281">
    <property type="protein sequence ID" value="QDU80901.1"/>
    <property type="molecule type" value="Genomic_DNA"/>
</dbReference>
<protein>
    <submittedName>
        <fullName evidence="2">HEAT repeat protein</fullName>
    </submittedName>
</protein>
<name>A0A518CNV0_9PLAN</name>
<dbReference type="Gene3D" id="1.25.10.10">
    <property type="entry name" value="Leucine-rich Repeat Variant"/>
    <property type="match status" value="1"/>
</dbReference>